<dbReference type="InterPro" id="IPR050109">
    <property type="entry name" value="HTH-type_TetR-like_transc_reg"/>
</dbReference>
<proteinExistence type="predicted"/>
<dbReference type="PANTHER" id="PTHR30055:SF234">
    <property type="entry name" value="HTH-TYPE TRANSCRIPTIONAL REGULATOR BETI"/>
    <property type="match status" value="1"/>
</dbReference>
<dbReference type="RefSeq" id="WP_346052758.1">
    <property type="nucleotide sequence ID" value="NZ_BAABIB010000035.1"/>
</dbReference>
<dbReference type="InterPro" id="IPR009057">
    <property type="entry name" value="Homeodomain-like_sf"/>
</dbReference>
<dbReference type="Gene3D" id="1.10.357.10">
    <property type="entry name" value="Tetracycline Repressor, domain 2"/>
    <property type="match status" value="1"/>
</dbReference>
<feature type="DNA-binding region" description="H-T-H motif" evidence="4">
    <location>
        <begin position="35"/>
        <end position="54"/>
    </location>
</feature>
<dbReference type="InterPro" id="IPR036271">
    <property type="entry name" value="Tet_transcr_reg_TetR-rel_C_sf"/>
</dbReference>
<dbReference type="EMBL" id="BAABIB010000035">
    <property type="protein sequence ID" value="GAA5156189.1"/>
    <property type="molecule type" value="Genomic_DNA"/>
</dbReference>
<evidence type="ECO:0000313" key="6">
    <source>
        <dbReference type="EMBL" id="GAA5156189.1"/>
    </source>
</evidence>
<keyword evidence="2 4" id="KW-0238">DNA-binding</keyword>
<dbReference type="PANTHER" id="PTHR30055">
    <property type="entry name" value="HTH-TYPE TRANSCRIPTIONAL REGULATOR RUTR"/>
    <property type="match status" value="1"/>
</dbReference>
<dbReference type="Pfam" id="PF00440">
    <property type="entry name" value="TetR_N"/>
    <property type="match status" value="1"/>
</dbReference>
<keyword evidence="7" id="KW-1185">Reference proteome</keyword>
<keyword evidence="1" id="KW-0805">Transcription regulation</keyword>
<keyword evidence="3" id="KW-0804">Transcription</keyword>
<comment type="caution">
    <text evidence="6">The sequence shown here is derived from an EMBL/GenBank/DDBJ whole genome shotgun (WGS) entry which is preliminary data.</text>
</comment>
<evidence type="ECO:0000256" key="3">
    <source>
        <dbReference type="ARBA" id="ARBA00023163"/>
    </source>
</evidence>
<dbReference type="InterPro" id="IPR049445">
    <property type="entry name" value="TetR_SbtR-like_C"/>
</dbReference>
<evidence type="ECO:0000256" key="1">
    <source>
        <dbReference type="ARBA" id="ARBA00023015"/>
    </source>
</evidence>
<protein>
    <submittedName>
        <fullName evidence="6">TetR/AcrR family transcriptional regulator</fullName>
    </submittedName>
</protein>
<evidence type="ECO:0000256" key="4">
    <source>
        <dbReference type="PROSITE-ProRule" id="PRU00335"/>
    </source>
</evidence>
<evidence type="ECO:0000256" key="2">
    <source>
        <dbReference type="ARBA" id="ARBA00023125"/>
    </source>
</evidence>
<accession>A0ABP9Q9X5</accession>
<dbReference type="SUPFAM" id="SSF46689">
    <property type="entry name" value="Homeodomain-like"/>
    <property type="match status" value="1"/>
</dbReference>
<dbReference type="PRINTS" id="PR00455">
    <property type="entry name" value="HTHTETR"/>
</dbReference>
<dbReference type="Proteomes" id="UP001500192">
    <property type="component" value="Unassembled WGS sequence"/>
</dbReference>
<dbReference type="Pfam" id="PF21597">
    <property type="entry name" value="TetR_C_43"/>
    <property type="match status" value="1"/>
</dbReference>
<sequence>MSAPDRALRADARRSRDAIVAAASELFAQRGSEVQMDEIAERAGVGMGTLYRHFATKQALLAAIVGLRFAAMTEQARAAEEVDDPGASFRELLLGYLEAAARDAAFRYAILGPEKKEWAGIADQKARFADIARRIIRRAVDAGHVRSDLTFTDFVLITRGAMANMNPDDDDWRRHLTLVFEGIGAGER</sequence>
<reference evidence="7" key="1">
    <citation type="journal article" date="2019" name="Int. J. Syst. Evol. Microbiol.">
        <title>The Global Catalogue of Microorganisms (GCM) 10K type strain sequencing project: providing services to taxonomists for standard genome sequencing and annotation.</title>
        <authorList>
            <consortium name="The Broad Institute Genomics Platform"/>
            <consortium name="The Broad Institute Genome Sequencing Center for Infectious Disease"/>
            <person name="Wu L."/>
            <person name="Ma J."/>
        </authorList>
    </citation>
    <scope>NUCLEOTIDE SEQUENCE [LARGE SCALE GENOMIC DNA]</scope>
    <source>
        <strain evidence="7">JCM 18054</strain>
    </source>
</reference>
<organism evidence="6 7">
    <name type="scientific">Amycolatopsis dongchuanensis</name>
    <dbReference type="NCBI Taxonomy" id="1070866"/>
    <lineage>
        <taxon>Bacteria</taxon>
        <taxon>Bacillati</taxon>
        <taxon>Actinomycetota</taxon>
        <taxon>Actinomycetes</taxon>
        <taxon>Pseudonocardiales</taxon>
        <taxon>Pseudonocardiaceae</taxon>
        <taxon>Amycolatopsis</taxon>
    </lineage>
</organism>
<dbReference type="PROSITE" id="PS50977">
    <property type="entry name" value="HTH_TETR_2"/>
    <property type="match status" value="1"/>
</dbReference>
<evidence type="ECO:0000313" key="7">
    <source>
        <dbReference type="Proteomes" id="UP001500192"/>
    </source>
</evidence>
<name>A0ABP9Q9X5_9PSEU</name>
<evidence type="ECO:0000259" key="5">
    <source>
        <dbReference type="PROSITE" id="PS50977"/>
    </source>
</evidence>
<dbReference type="SUPFAM" id="SSF48498">
    <property type="entry name" value="Tetracyclin repressor-like, C-terminal domain"/>
    <property type="match status" value="1"/>
</dbReference>
<gene>
    <name evidence="6" type="ORF">GCM10023214_13120</name>
</gene>
<dbReference type="InterPro" id="IPR001647">
    <property type="entry name" value="HTH_TetR"/>
</dbReference>
<feature type="domain" description="HTH tetR-type" evidence="5">
    <location>
        <begin position="13"/>
        <end position="72"/>
    </location>
</feature>